<dbReference type="GO" id="GO:0004066">
    <property type="term" value="F:asparagine synthase (glutamine-hydrolyzing) activity"/>
    <property type="evidence" value="ECO:0007669"/>
    <property type="project" value="UniProtKB-EC"/>
</dbReference>
<evidence type="ECO:0000256" key="3">
    <source>
        <dbReference type="ARBA" id="ARBA00012737"/>
    </source>
</evidence>
<evidence type="ECO:0000256" key="4">
    <source>
        <dbReference type="ARBA" id="ARBA00022741"/>
    </source>
</evidence>
<reference evidence="12 13" key="1">
    <citation type="journal article" date="2015" name="Nature">
        <title>rRNA introns, odd ribosomes, and small enigmatic genomes across a large radiation of phyla.</title>
        <authorList>
            <person name="Brown C.T."/>
            <person name="Hug L.A."/>
            <person name="Thomas B.C."/>
            <person name="Sharon I."/>
            <person name="Castelle C.J."/>
            <person name="Singh A."/>
            <person name="Wilkins M.J."/>
            <person name="Williams K.H."/>
            <person name="Banfield J.F."/>
        </authorList>
    </citation>
    <scope>NUCLEOTIDE SEQUENCE [LARGE SCALE GENOMIC DNA]</scope>
</reference>
<dbReference type="PANTHER" id="PTHR43284:SF1">
    <property type="entry name" value="ASPARAGINE SYNTHETASE"/>
    <property type="match status" value="1"/>
</dbReference>
<feature type="binding site" evidence="9">
    <location>
        <position position="103"/>
    </location>
    <ligand>
        <name>L-glutamine</name>
        <dbReference type="ChEBI" id="CHEBI:58359"/>
    </ligand>
</feature>
<dbReference type="SUPFAM" id="SSF56235">
    <property type="entry name" value="N-terminal nucleophile aminohydrolases (Ntn hydrolases)"/>
    <property type="match status" value="1"/>
</dbReference>
<dbReference type="PANTHER" id="PTHR43284">
    <property type="entry name" value="ASPARAGINE SYNTHETASE (GLUTAMINE-HYDROLYZING)"/>
    <property type="match status" value="1"/>
</dbReference>
<evidence type="ECO:0000256" key="9">
    <source>
        <dbReference type="PIRSR" id="PIRSR001589-2"/>
    </source>
</evidence>
<evidence type="ECO:0000313" key="13">
    <source>
        <dbReference type="Proteomes" id="UP000033966"/>
    </source>
</evidence>
<keyword evidence="6 8" id="KW-0315">Glutamine amidotransferase</keyword>
<dbReference type="Gene3D" id="3.40.50.620">
    <property type="entry name" value="HUPs"/>
    <property type="match status" value="1"/>
</dbReference>
<evidence type="ECO:0000256" key="7">
    <source>
        <dbReference type="ARBA" id="ARBA00048741"/>
    </source>
</evidence>
<protein>
    <recommendedName>
        <fullName evidence="3">asparagine synthase (glutamine-hydrolyzing)</fullName>
        <ecNumber evidence="3">6.3.5.4</ecNumber>
    </recommendedName>
</protein>
<keyword evidence="8" id="KW-0061">Asparagine biosynthesis</keyword>
<feature type="active site" description="For GATase activity" evidence="8">
    <location>
        <position position="2"/>
    </location>
</feature>
<dbReference type="SUPFAM" id="SSF52402">
    <property type="entry name" value="Adenine nucleotide alpha hydrolases-like"/>
    <property type="match status" value="1"/>
</dbReference>
<dbReference type="CDD" id="cd01991">
    <property type="entry name" value="Asn_synthase_B_C"/>
    <property type="match status" value="1"/>
</dbReference>
<feature type="domain" description="Glutamine amidotransferase type-2" evidence="11">
    <location>
        <begin position="2"/>
        <end position="216"/>
    </location>
</feature>
<evidence type="ECO:0000256" key="5">
    <source>
        <dbReference type="ARBA" id="ARBA00022840"/>
    </source>
</evidence>
<dbReference type="CDD" id="cd00712">
    <property type="entry name" value="AsnB"/>
    <property type="match status" value="1"/>
</dbReference>
<dbReference type="Proteomes" id="UP000033966">
    <property type="component" value="Unassembled WGS sequence"/>
</dbReference>
<dbReference type="GO" id="GO:0005524">
    <property type="term" value="F:ATP binding"/>
    <property type="evidence" value="ECO:0007669"/>
    <property type="project" value="UniProtKB-KW"/>
</dbReference>
<evidence type="ECO:0000256" key="1">
    <source>
        <dbReference type="ARBA" id="ARBA00005187"/>
    </source>
</evidence>
<dbReference type="NCBIfam" id="TIGR01536">
    <property type="entry name" value="asn_synth_AEB"/>
    <property type="match status" value="1"/>
</dbReference>
<evidence type="ECO:0000259" key="11">
    <source>
        <dbReference type="PROSITE" id="PS51278"/>
    </source>
</evidence>
<dbReference type="InterPro" id="IPR014729">
    <property type="entry name" value="Rossmann-like_a/b/a_fold"/>
</dbReference>
<comment type="similarity">
    <text evidence="2">Belongs to the asparagine synthetase family.</text>
</comment>
<evidence type="ECO:0000256" key="8">
    <source>
        <dbReference type="PIRSR" id="PIRSR001589-1"/>
    </source>
</evidence>
<gene>
    <name evidence="12" type="ORF">UW92_C0024G0010</name>
</gene>
<comment type="caution">
    <text evidence="12">The sequence shown here is derived from an EMBL/GenBank/DDBJ whole genome shotgun (WGS) entry which is preliminary data.</text>
</comment>
<sequence length="641" mass="73965">MCGISGLYHFKNSRIVDESVLTRMRDTLIHRGPDSGANYISPDRKVGLSQRRLAVIDLSNEAACPMKNEDGTLWITYNGEVYNFKPLREELSRHGHQFKTRGDTEVVLHGYEEWGPDVVKKLNGMFAFAIWDEKKKIFFAARDHMGIKPFYYALQNGTFYFGSEIKAILAHPEFKKELNEQGFSYYLTFSTTPAPHTLFRNVRKLPAAHRLLINHDGSLQEDEYWNPTVAHAPNNKYTEREYIDEVGALLKDSIQAQMVSDVPFGCFLSGGIDSSINATLMSSALRHPVETFSVGYKDFNEKNEFEYSRMVAKSLGTKPHELLLDESHMRDFLPLYGKYADDPNGDQVCFPLFWLSELTKKSGVTVVQIGEGSDEIFSGYRTYIKAVALQKKWELFKKLPNPLKTKLLKSVMGLKTARLDFGKEYFQRFQNNEEPFWGLAVAFGNHAKENLVTPELKNAVTPSYGFIKALYKELQQNDPRADFLTQMTYVEIKNRLPELLLARADKMTMAHSLEGRVPFLDTRLVELAFRMPTAIKIKGGEPKYILKKTAENIIPKEIQKDIIWRKKQGFANPISEWLKPNYAISDTLMNIIYNSKLKERKFLNYDYVRYLADAHQKNKADHNFRLWNLITLSLWYDTWFS</sequence>
<feature type="site" description="Important for beta-aspartyl-AMP intermediate formation" evidence="10">
    <location>
        <position position="371"/>
    </location>
</feature>
<proteinExistence type="inferred from homology"/>
<comment type="pathway">
    <text evidence="1">Amino-acid biosynthesis; L-asparagine biosynthesis; L-asparagine from L-aspartate (L-Gln route): step 1/1.</text>
</comment>
<dbReference type="PATRIC" id="fig|1618662.3.peg.489"/>
<organism evidence="12 13">
    <name type="scientific">Candidatus Jorgensenbacteria bacterium GW2011_GWA2_45_13</name>
    <dbReference type="NCBI Taxonomy" id="1618662"/>
    <lineage>
        <taxon>Bacteria</taxon>
        <taxon>Candidatus Joergenseniibacteriota</taxon>
    </lineage>
</organism>
<dbReference type="InterPro" id="IPR001962">
    <property type="entry name" value="Asn_synthase"/>
</dbReference>
<dbReference type="InterPro" id="IPR017932">
    <property type="entry name" value="GATase_2_dom"/>
</dbReference>
<dbReference type="Pfam" id="PF13537">
    <property type="entry name" value="GATase_7"/>
    <property type="match status" value="1"/>
</dbReference>
<evidence type="ECO:0000256" key="10">
    <source>
        <dbReference type="PIRSR" id="PIRSR001589-3"/>
    </source>
</evidence>
<dbReference type="InterPro" id="IPR051786">
    <property type="entry name" value="ASN_synthetase/amidase"/>
</dbReference>
<dbReference type="GO" id="GO:0006529">
    <property type="term" value="P:asparagine biosynthetic process"/>
    <property type="evidence" value="ECO:0007669"/>
    <property type="project" value="UniProtKB-KW"/>
</dbReference>
<keyword evidence="4 9" id="KW-0547">Nucleotide-binding</keyword>
<dbReference type="InterPro" id="IPR029055">
    <property type="entry name" value="Ntn_hydrolases_N"/>
</dbReference>
<dbReference type="PIRSF" id="PIRSF001589">
    <property type="entry name" value="Asn_synthetase_glu-h"/>
    <property type="match status" value="1"/>
</dbReference>
<dbReference type="InterPro" id="IPR006426">
    <property type="entry name" value="Asn_synth_AEB"/>
</dbReference>
<keyword evidence="8" id="KW-0028">Amino-acid biosynthesis</keyword>
<accession>A0A0G1L506</accession>
<evidence type="ECO:0000313" key="12">
    <source>
        <dbReference type="EMBL" id="KKT90855.1"/>
    </source>
</evidence>
<dbReference type="EC" id="6.3.5.4" evidence="3"/>
<evidence type="ECO:0000256" key="2">
    <source>
        <dbReference type="ARBA" id="ARBA00005752"/>
    </source>
</evidence>
<dbReference type="Gene3D" id="3.60.20.10">
    <property type="entry name" value="Glutamine Phosphoribosylpyrophosphate, subunit 1, domain 1"/>
    <property type="match status" value="1"/>
</dbReference>
<comment type="catalytic activity">
    <reaction evidence="7">
        <text>L-aspartate + L-glutamine + ATP + H2O = L-asparagine + L-glutamate + AMP + diphosphate + H(+)</text>
        <dbReference type="Rhea" id="RHEA:12228"/>
        <dbReference type="ChEBI" id="CHEBI:15377"/>
        <dbReference type="ChEBI" id="CHEBI:15378"/>
        <dbReference type="ChEBI" id="CHEBI:29985"/>
        <dbReference type="ChEBI" id="CHEBI:29991"/>
        <dbReference type="ChEBI" id="CHEBI:30616"/>
        <dbReference type="ChEBI" id="CHEBI:33019"/>
        <dbReference type="ChEBI" id="CHEBI:58048"/>
        <dbReference type="ChEBI" id="CHEBI:58359"/>
        <dbReference type="ChEBI" id="CHEBI:456215"/>
        <dbReference type="EC" id="6.3.5.4"/>
    </reaction>
</comment>
<dbReference type="PROSITE" id="PS51278">
    <property type="entry name" value="GATASE_TYPE_2"/>
    <property type="match status" value="1"/>
</dbReference>
<keyword evidence="5 9" id="KW-0067">ATP-binding</keyword>
<name>A0A0G1L506_9BACT</name>
<dbReference type="GO" id="GO:0005829">
    <property type="term" value="C:cytosol"/>
    <property type="evidence" value="ECO:0007669"/>
    <property type="project" value="TreeGrafter"/>
</dbReference>
<evidence type="ECO:0000256" key="6">
    <source>
        <dbReference type="ARBA" id="ARBA00022962"/>
    </source>
</evidence>
<dbReference type="EMBL" id="LCKF01000024">
    <property type="protein sequence ID" value="KKT90855.1"/>
    <property type="molecule type" value="Genomic_DNA"/>
</dbReference>
<dbReference type="AlphaFoldDB" id="A0A0G1L506"/>
<dbReference type="Pfam" id="PF00733">
    <property type="entry name" value="Asn_synthase"/>
    <property type="match status" value="1"/>
</dbReference>
<dbReference type="InterPro" id="IPR033738">
    <property type="entry name" value="AsnB_N"/>
</dbReference>
<feature type="binding site" evidence="9">
    <location>
        <position position="294"/>
    </location>
    <ligand>
        <name>ATP</name>
        <dbReference type="ChEBI" id="CHEBI:30616"/>
    </ligand>
</feature>